<evidence type="ECO:0000313" key="1">
    <source>
        <dbReference type="EMBL" id="KAI3783448.1"/>
    </source>
</evidence>
<comment type="caution">
    <text evidence="1">The sequence shown here is derived from an EMBL/GenBank/DDBJ whole genome shotgun (WGS) entry which is preliminary data.</text>
</comment>
<sequence length="157" mass="17644">MAATIHCNGLANKGLKETVIWTVDLAYLLQKLSISFSYITVTLGANPNFSLETFYEKQLSDDIVRVDMLFQRSQEAGIDIECRSIKGDEIAILILSGKYTVIALVDQYILSLGQRMLTCQISIVGPPVIRVSHYIVICGYDALTDEFEIRDPRSRQH</sequence>
<dbReference type="EMBL" id="CM042031">
    <property type="protein sequence ID" value="KAI3783448.1"/>
    <property type="molecule type" value="Genomic_DNA"/>
</dbReference>
<evidence type="ECO:0000313" key="2">
    <source>
        <dbReference type="Proteomes" id="UP001056120"/>
    </source>
</evidence>
<name>A0ACB9GJV5_9ASTR</name>
<organism evidence="1 2">
    <name type="scientific">Smallanthus sonchifolius</name>
    <dbReference type="NCBI Taxonomy" id="185202"/>
    <lineage>
        <taxon>Eukaryota</taxon>
        <taxon>Viridiplantae</taxon>
        <taxon>Streptophyta</taxon>
        <taxon>Embryophyta</taxon>
        <taxon>Tracheophyta</taxon>
        <taxon>Spermatophyta</taxon>
        <taxon>Magnoliopsida</taxon>
        <taxon>eudicotyledons</taxon>
        <taxon>Gunneridae</taxon>
        <taxon>Pentapetalae</taxon>
        <taxon>asterids</taxon>
        <taxon>campanulids</taxon>
        <taxon>Asterales</taxon>
        <taxon>Asteraceae</taxon>
        <taxon>Asteroideae</taxon>
        <taxon>Heliantheae alliance</taxon>
        <taxon>Millerieae</taxon>
        <taxon>Smallanthus</taxon>
    </lineage>
</organism>
<dbReference type="Proteomes" id="UP001056120">
    <property type="component" value="Linkage Group LG14"/>
</dbReference>
<gene>
    <name evidence="1" type="ORF">L1987_42530</name>
</gene>
<reference evidence="1 2" key="2">
    <citation type="journal article" date="2022" name="Mol. Ecol. Resour.">
        <title>The genomes of chicory, endive, great burdock and yacon provide insights into Asteraceae paleo-polyploidization history and plant inulin production.</title>
        <authorList>
            <person name="Fan W."/>
            <person name="Wang S."/>
            <person name="Wang H."/>
            <person name="Wang A."/>
            <person name="Jiang F."/>
            <person name="Liu H."/>
            <person name="Zhao H."/>
            <person name="Xu D."/>
            <person name="Zhang Y."/>
        </authorList>
    </citation>
    <scope>NUCLEOTIDE SEQUENCE [LARGE SCALE GENOMIC DNA]</scope>
    <source>
        <strain evidence="2">cv. Yunnan</strain>
        <tissue evidence="1">Leaves</tissue>
    </source>
</reference>
<accession>A0ACB9GJV5</accession>
<proteinExistence type="predicted"/>
<reference evidence="2" key="1">
    <citation type="journal article" date="2022" name="Mol. Ecol. Resour.">
        <title>The genomes of chicory, endive, great burdock and yacon provide insights into Asteraceae palaeo-polyploidization history and plant inulin production.</title>
        <authorList>
            <person name="Fan W."/>
            <person name="Wang S."/>
            <person name="Wang H."/>
            <person name="Wang A."/>
            <person name="Jiang F."/>
            <person name="Liu H."/>
            <person name="Zhao H."/>
            <person name="Xu D."/>
            <person name="Zhang Y."/>
        </authorList>
    </citation>
    <scope>NUCLEOTIDE SEQUENCE [LARGE SCALE GENOMIC DNA]</scope>
    <source>
        <strain evidence="2">cv. Yunnan</strain>
    </source>
</reference>
<keyword evidence="2" id="KW-1185">Reference proteome</keyword>
<protein>
    <submittedName>
        <fullName evidence="1">Uncharacterized protein</fullName>
    </submittedName>
</protein>